<evidence type="ECO:0000313" key="3">
    <source>
        <dbReference type="Proteomes" id="UP001328107"/>
    </source>
</evidence>
<accession>A0AAN5C770</accession>
<sequence length="192" mass="21789">EAPPVRTRLTRDEGRARAVLQLQALARRSAARAHRRKEGSERALPHRHSAAACPVLRDPRGPHHRHHQRLLLLRRGRSQEAEWDLCLWVLRLQQGGPALLRLQLSPLQLLQELHGLQTRKGPRRSTTALLRDLRGRLRALRPPRPHRSPAAPFRIRPTTVGHPRPTSSEDTVESIEGYGRNGVGRLTRPACE</sequence>
<dbReference type="EMBL" id="BTRK01000001">
    <property type="protein sequence ID" value="GMR33215.1"/>
    <property type="molecule type" value="Genomic_DNA"/>
</dbReference>
<evidence type="ECO:0000313" key="2">
    <source>
        <dbReference type="EMBL" id="GMR33215.1"/>
    </source>
</evidence>
<proteinExistence type="predicted"/>
<feature type="non-terminal residue" evidence="2">
    <location>
        <position position="1"/>
    </location>
</feature>
<dbReference type="AlphaFoldDB" id="A0AAN5C770"/>
<keyword evidence="3" id="KW-1185">Reference proteome</keyword>
<reference evidence="3" key="1">
    <citation type="submission" date="2022-10" db="EMBL/GenBank/DDBJ databases">
        <title>Genome assembly of Pristionchus species.</title>
        <authorList>
            <person name="Yoshida K."/>
            <person name="Sommer R.J."/>
        </authorList>
    </citation>
    <scope>NUCLEOTIDE SEQUENCE [LARGE SCALE GENOMIC DNA]</scope>
    <source>
        <strain evidence="3">RS5460</strain>
    </source>
</reference>
<feature type="non-terminal residue" evidence="2">
    <location>
        <position position="192"/>
    </location>
</feature>
<feature type="region of interest" description="Disordered" evidence="1">
    <location>
        <begin position="140"/>
        <end position="192"/>
    </location>
</feature>
<comment type="caution">
    <text evidence="2">The sequence shown here is derived from an EMBL/GenBank/DDBJ whole genome shotgun (WGS) entry which is preliminary data.</text>
</comment>
<gene>
    <name evidence="2" type="ORF">PMAYCL1PPCAC_03410</name>
</gene>
<evidence type="ECO:0000256" key="1">
    <source>
        <dbReference type="SAM" id="MobiDB-lite"/>
    </source>
</evidence>
<protein>
    <submittedName>
        <fullName evidence="2">Uncharacterized protein</fullName>
    </submittedName>
</protein>
<dbReference type="Proteomes" id="UP001328107">
    <property type="component" value="Unassembled WGS sequence"/>
</dbReference>
<organism evidence="2 3">
    <name type="scientific">Pristionchus mayeri</name>
    <dbReference type="NCBI Taxonomy" id="1317129"/>
    <lineage>
        <taxon>Eukaryota</taxon>
        <taxon>Metazoa</taxon>
        <taxon>Ecdysozoa</taxon>
        <taxon>Nematoda</taxon>
        <taxon>Chromadorea</taxon>
        <taxon>Rhabditida</taxon>
        <taxon>Rhabditina</taxon>
        <taxon>Diplogasteromorpha</taxon>
        <taxon>Diplogasteroidea</taxon>
        <taxon>Neodiplogasteridae</taxon>
        <taxon>Pristionchus</taxon>
    </lineage>
</organism>
<feature type="region of interest" description="Disordered" evidence="1">
    <location>
        <begin position="29"/>
        <end position="49"/>
    </location>
</feature>
<name>A0AAN5C770_9BILA</name>